<sequence length="214" mass="23900">MDLVDMDEWICKDLKMLWVRVKGLNTKDKILKTVTLWRKGCWRRWQEEAGVSVEEQSQIDLTIEARVAQDQPIRPLMDAVVRAQVSKAWSATFIPIIDFSSQSGFADFSPNIIDKHGQHIRIVKNAKTILGVTAVANGGVTKLTSLHIEAAASVKHHIRAYEIVSRSIPSLKYLHLSAASESANGQAFLTHYVSESSLIPFASLYSESLPDLRS</sequence>
<dbReference type="Proteomes" id="UP000748756">
    <property type="component" value="Unassembled WGS sequence"/>
</dbReference>
<name>A0A9P5S0C4_9FUNG</name>
<reference evidence="1" key="1">
    <citation type="journal article" date="2020" name="Fungal Divers.">
        <title>Resolving the Mortierellaceae phylogeny through synthesis of multi-gene phylogenetics and phylogenomics.</title>
        <authorList>
            <person name="Vandepol N."/>
            <person name="Liber J."/>
            <person name="Desiro A."/>
            <person name="Na H."/>
            <person name="Kennedy M."/>
            <person name="Barry K."/>
            <person name="Grigoriev I.V."/>
            <person name="Miller A.N."/>
            <person name="O'Donnell K."/>
            <person name="Stajich J.E."/>
            <person name="Bonito G."/>
        </authorList>
    </citation>
    <scope>NUCLEOTIDE SEQUENCE</scope>
    <source>
        <strain evidence="1">NRRL 6426</strain>
    </source>
</reference>
<dbReference type="OrthoDB" id="2438713at2759"/>
<comment type="caution">
    <text evidence="1">The sequence shown here is derived from an EMBL/GenBank/DDBJ whole genome shotgun (WGS) entry which is preliminary data.</text>
</comment>
<evidence type="ECO:0000313" key="2">
    <source>
        <dbReference type="Proteomes" id="UP000748756"/>
    </source>
</evidence>
<dbReference type="EMBL" id="JAAAUQ010000277">
    <property type="protein sequence ID" value="KAF9151999.1"/>
    <property type="molecule type" value="Genomic_DNA"/>
</dbReference>
<evidence type="ECO:0000313" key="1">
    <source>
        <dbReference type="EMBL" id="KAF9151999.1"/>
    </source>
</evidence>
<accession>A0A9P5S0C4</accession>
<gene>
    <name evidence="1" type="ORF">BG015_005937</name>
</gene>
<protein>
    <submittedName>
        <fullName evidence="1">Uncharacterized protein</fullName>
    </submittedName>
</protein>
<organism evidence="1 2">
    <name type="scientific">Linnemannia schmuckeri</name>
    <dbReference type="NCBI Taxonomy" id="64567"/>
    <lineage>
        <taxon>Eukaryota</taxon>
        <taxon>Fungi</taxon>
        <taxon>Fungi incertae sedis</taxon>
        <taxon>Mucoromycota</taxon>
        <taxon>Mortierellomycotina</taxon>
        <taxon>Mortierellomycetes</taxon>
        <taxon>Mortierellales</taxon>
        <taxon>Mortierellaceae</taxon>
        <taxon>Linnemannia</taxon>
    </lineage>
</organism>
<keyword evidence="2" id="KW-1185">Reference proteome</keyword>
<dbReference type="AlphaFoldDB" id="A0A9P5S0C4"/>
<proteinExistence type="predicted"/>